<feature type="domain" description="RRM" evidence="4">
    <location>
        <begin position="65"/>
        <end position="148"/>
    </location>
</feature>
<evidence type="ECO:0000313" key="5">
    <source>
        <dbReference type="EMBL" id="CBY32697.1"/>
    </source>
</evidence>
<evidence type="ECO:0000256" key="2">
    <source>
        <dbReference type="PROSITE-ProRule" id="PRU00176"/>
    </source>
</evidence>
<dbReference type="SMART" id="SM00360">
    <property type="entry name" value="RRM"/>
    <property type="match status" value="1"/>
</dbReference>
<organism evidence="5">
    <name type="scientific">Oikopleura dioica</name>
    <name type="common">Tunicate</name>
    <dbReference type="NCBI Taxonomy" id="34765"/>
    <lineage>
        <taxon>Eukaryota</taxon>
        <taxon>Metazoa</taxon>
        <taxon>Chordata</taxon>
        <taxon>Tunicata</taxon>
        <taxon>Appendicularia</taxon>
        <taxon>Copelata</taxon>
        <taxon>Oikopleuridae</taxon>
        <taxon>Oikopleura</taxon>
    </lineage>
</organism>
<feature type="region of interest" description="Disordered" evidence="3">
    <location>
        <begin position="130"/>
        <end position="230"/>
    </location>
</feature>
<evidence type="ECO:0000256" key="3">
    <source>
        <dbReference type="SAM" id="MobiDB-lite"/>
    </source>
</evidence>
<dbReference type="AlphaFoldDB" id="E4YAW0"/>
<feature type="compositionally biased region" description="Basic residues" evidence="3">
    <location>
        <begin position="164"/>
        <end position="221"/>
    </location>
</feature>
<dbReference type="InterPro" id="IPR012677">
    <property type="entry name" value="Nucleotide-bd_a/b_plait_sf"/>
</dbReference>
<accession>E4YAW0</accession>
<dbReference type="Pfam" id="PF00076">
    <property type="entry name" value="RRM_1"/>
    <property type="match status" value="1"/>
</dbReference>
<dbReference type="InterPro" id="IPR035979">
    <property type="entry name" value="RBD_domain_sf"/>
</dbReference>
<dbReference type="GO" id="GO:0003723">
    <property type="term" value="F:RNA binding"/>
    <property type="evidence" value="ECO:0007669"/>
    <property type="project" value="UniProtKB-UniRule"/>
</dbReference>
<feature type="compositionally biased region" description="Basic residues" evidence="3">
    <location>
        <begin position="15"/>
        <end position="29"/>
    </location>
</feature>
<dbReference type="Gene3D" id="3.30.70.330">
    <property type="match status" value="1"/>
</dbReference>
<evidence type="ECO:0000256" key="1">
    <source>
        <dbReference type="ARBA" id="ARBA00022884"/>
    </source>
</evidence>
<dbReference type="InterPro" id="IPR000504">
    <property type="entry name" value="RRM_dom"/>
</dbReference>
<feature type="region of interest" description="Disordered" evidence="3">
    <location>
        <begin position="1"/>
        <end position="43"/>
    </location>
</feature>
<proteinExistence type="predicted"/>
<dbReference type="SUPFAM" id="SSF54928">
    <property type="entry name" value="RNA-binding domain, RBD"/>
    <property type="match status" value="1"/>
</dbReference>
<evidence type="ECO:0000259" key="4">
    <source>
        <dbReference type="PROSITE" id="PS50102"/>
    </source>
</evidence>
<name>E4YAW0_OIKDI</name>
<protein>
    <recommendedName>
        <fullName evidence="4">RRM domain-containing protein</fullName>
    </recommendedName>
</protein>
<dbReference type="PROSITE" id="PS50102">
    <property type="entry name" value="RRM"/>
    <property type="match status" value="1"/>
</dbReference>
<dbReference type="Proteomes" id="UP000011014">
    <property type="component" value="Unassembled WGS sequence"/>
</dbReference>
<keyword evidence="1 2" id="KW-0694">RNA-binding</keyword>
<dbReference type="InterPro" id="IPR050441">
    <property type="entry name" value="RBM"/>
</dbReference>
<reference evidence="5" key="1">
    <citation type="journal article" date="2010" name="Science">
        <title>Plasticity of animal genome architecture unmasked by rapid evolution of a pelagic tunicate.</title>
        <authorList>
            <person name="Denoeud F."/>
            <person name="Henriet S."/>
            <person name="Mungpakdee S."/>
            <person name="Aury J.M."/>
            <person name="Da Silva C."/>
            <person name="Brinkmann H."/>
            <person name="Mikhaleva J."/>
            <person name="Olsen L.C."/>
            <person name="Jubin C."/>
            <person name="Canestro C."/>
            <person name="Bouquet J.M."/>
            <person name="Danks G."/>
            <person name="Poulain J."/>
            <person name="Campsteijn C."/>
            <person name="Adamski M."/>
            <person name="Cross I."/>
            <person name="Yadetie F."/>
            <person name="Muffato M."/>
            <person name="Louis A."/>
            <person name="Butcher S."/>
            <person name="Tsagkogeorga G."/>
            <person name="Konrad A."/>
            <person name="Singh S."/>
            <person name="Jensen M.F."/>
            <person name="Cong E.H."/>
            <person name="Eikeseth-Otteraa H."/>
            <person name="Noel B."/>
            <person name="Anthouard V."/>
            <person name="Porcel B.M."/>
            <person name="Kachouri-Lafond R."/>
            <person name="Nishino A."/>
            <person name="Ugolini M."/>
            <person name="Chourrout P."/>
            <person name="Nishida H."/>
            <person name="Aasland R."/>
            <person name="Huzurbazar S."/>
            <person name="Westhof E."/>
            <person name="Delsuc F."/>
            <person name="Lehrach H."/>
            <person name="Reinhardt R."/>
            <person name="Weissenbach J."/>
            <person name="Roy S.W."/>
            <person name="Artiguenave F."/>
            <person name="Postlethwait J.H."/>
            <person name="Manak J.R."/>
            <person name="Thompson E.M."/>
            <person name="Jaillon O."/>
            <person name="Du Pasquier L."/>
            <person name="Boudinot P."/>
            <person name="Liberles D.A."/>
            <person name="Volff J.N."/>
            <person name="Philippe H."/>
            <person name="Lenhard B."/>
            <person name="Roest Crollius H."/>
            <person name="Wincker P."/>
            <person name="Chourrout D."/>
        </authorList>
    </citation>
    <scope>NUCLEOTIDE SEQUENCE [LARGE SCALE GENOMIC DNA]</scope>
</reference>
<gene>
    <name evidence="5" type="ORF">GSOID_T00032040001</name>
</gene>
<sequence>MRESRSMSLDSDCAKKRHRRSRSFSRRRSQSSSYESGSRHRLKDRDSIYESRASFRDRENPRASNVLGVFNLGRDFPECELRRLFHKYGRIKACNLVYDKKYRESRGFGFVTFANIDDAIYAKKDAEGLDISRGRHSPRPIRIDYSLTQRAHSPTPGVFMGDPRKRHSTNRSRSRRRSRSRSRQRFRGRKSRSRSRQRRRKRSRNRSYSRTRSRRQSTIKSVKRERSCSR</sequence>
<dbReference type="PANTHER" id="PTHR48034">
    <property type="entry name" value="TRANSFORMER-2 SEX-DETERMINING PROTEIN-RELATED"/>
    <property type="match status" value="1"/>
</dbReference>
<dbReference type="EMBL" id="FN654366">
    <property type="protein sequence ID" value="CBY32697.1"/>
    <property type="molecule type" value="Genomic_DNA"/>
</dbReference>